<feature type="domain" description="Homeobox" evidence="12">
    <location>
        <begin position="37"/>
        <end position="97"/>
    </location>
</feature>
<evidence type="ECO:0000313" key="13">
    <source>
        <dbReference type="EMBL" id="KAK1295411.1"/>
    </source>
</evidence>
<dbReference type="Pfam" id="PF02183">
    <property type="entry name" value="HALZ"/>
    <property type="match status" value="1"/>
</dbReference>
<dbReference type="Gene3D" id="1.10.10.60">
    <property type="entry name" value="Homeodomain-like"/>
    <property type="match status" value="1"/>
</dbReference>
<dbReference type="GO" id="GO:0005634">
    <property type="term" value="C:nucleus"/>
    <property type="evidence" value="ECO:0007669"/>
    <property type="project" value="UniProtKB-SubCell"/>
</dbReference>
<evidence type="ECO:0000256" key="7">
    <source>
        <dbReference type="ARBA" id="ARBA00023242"/>
    </source>
</evidence>
<keyword evidence="14" id="KW-1185">Reference proteome</keyword>
<dbReference type="InterPro" id="IPR050762">
    <property type="entry name" value="HD-ZIP_Homeobox_LZ_Class_II"/>
</dbReference>
<keyword evidence="6" id="KW-0804">Transcription</keyword>
<sequence length="163" mass="18885">MDTYDDGTEDGAIGSSSSEKRQRSADGEERSDEDDGETAAKKKLRLSKEQSAVLEESFREHNTLNPKQKLVLAKKLNLKPRQVEVWFQNRRARTKLKQTEVDCELLKKCCKNLTEENRRLQRELVELRSLKRSPHLFMQVPATTLTLCPTCETARQRRPQIRS</sequence>
<evidence type="ECO:0000256" key="10">
    <source>
        <dbReference type="SAM" id="Coils"/>
    </source>
</evidence>
<dbReference type="EMBL" id="JAUJYO010000016">
    <property type="protein sequence ID" value="KAK1295411.1"/>
    <property type="molecule type" value="Genomic_DNA"/>
</dbReference>
<evidence type="ECO:0000313" key="14">
    <source>
        <dbReference type="Proteomes" id="UP001180020"/>
    </source>
</evidence>
<comment type="subcellular location">
    <subcellularLocation>
        <location evidence="1 8 9">Nucleus</location>
    </subcellularLocation>
</comment>
<dbReference type="PROSITE" id="PS50071">
    <property type="entry name" value="HOMEOBOX_2"/>
    <property type="match status" value="1"/>
</dbReference>
<reference evidence="13" key="1">
    <citation type="journal article" date="2023" name="Nat. Commun.">
        <title>Diploid and tetraploid genomes of Acorus and the evolution of monocots.</title>
        <authorList>
            <person name="Ma L."/>
            <person name="Liu K.W."/>
            <person name="Li Z."/>
            <person name="Hsiao Y.Y."/>
            <person name="Qi Y."/>
            <person name="Fu T."/>
            <person name="Tang G.D."/>
            <person name="Zhang D."/>
            <person name="Sun W.H."/>
            <person name="Liu D.K."/>
            <person name="Li Y."/>
            <person name="Chen G.Z."/>
            <person name="Liu X.D."/>
            <person name="Liao X.Y."/>
            <person name="Jiang Y.T."/>
            <person name="Yu X."/>
            <person name="Hao Y."/>
            <person name="Huang J."/>
            <person name="Zhao X.W."/>
            <person name="Ke S."/>
            <person name="Chen Y.Y."/>
            <person name="Wu W.L."/>
            <person name="Hsu J.L."/>
            <person name="Lin Y.F."/>
            <person name="Huang M.D."/>
            <person name="Li C.Y."/>
            <person name="Huang L."/>
            <person name="Wang Z.W."/>
            <person name="Zhao X."/>
            <person name="Zhong W.Y."/>
            <person name="Peng D.H."/>
            <person name="Ahmad S."/>
            <person name="Lan S."/>
            <person name="Zhang J.S."/>
            <person name="Tsai W.C."/>
            <person name="Van de Peer Y."/>
            <person name="Liu Z.J."/>
        </authorList>
    </citation>
    <scope>NUCLEOTIDE SEQUENCE</scope>
    <source>
        <strain evidence="13">CP</strain>
    </source>
</reference>
<feature type="region of interest" description="Disordered" evidence="11">
    <location>
        <begin position="1"/>
        <end position="48"/>
    </location>
</feature>
<dbReference type="AlphaFoldDB" id="A0AAV9D3C7"/>
<proteinExistence type="inferred from homology"/>
<evidence type="ECO:0000256" key="8">
    <source>
        <dbReference type="PROSITE-ProRule" id="PRU00108"/>
    </source>
</evidence>
<dbReference type="PANTHER" id="PTHR45714:SF16">
    <property type="entry name" value="HOMEOBOX-LEUCINE ZIPPER PROTEIN HAT2"/>
    <property type="match status" value="1"/>
</dbReference>
<dbReference type="GO" id="GO:0000981">
    <property type="term" value="F:DNA-binding transcription factor activity, RNA polymerase II-specific"/>
    <property type="evidence" value="ECO:0007669"/>
    <property type="project" value="InterPro"/>
</dbReference>
<dbReference type="CDD" id="cd00086">
    <property type="entry name" value="homeodomain"/>
    <property type="match status" value="1"/>
</dbReference>
<dbReference type="InterPro" id="IPR017970">
    <property type="entry name" value="Homeobox_CS"/>
</dbReference>
<evidence type="ECO:0000256" key="11">
    <source>
        <dbReference type="SAM" id="MobiDB-lite"/>
    </source>
</evidence>
<keyword evidence="5 8" id="KW-0371">Homeobox</keyword>
<evidence type="ECO:0000259" key="12">
    <source>
        <dbReference type="PROSITE" id="PS50071"/>
    </source>
</evidence>
<feature type="DNA-binding region" description="Homeobox" evidence="8">
    <location>
        <begin position="39"/>
        <end position="98"/>
    </location>
</feature>
<evidence type="ECO:0000256" key="2">
    <source>
        <dbReference type="ARBA" id="ARBA00006074"/>
    </source>
</evidence>
<dbReference type="SUPFAM" id="SSF46689">
    <property type="entry name" value="Homeodomain-like"/>
    <property type="match status" value="1"/>
</dbReference>
<dbReference type="SMART" id="SM00389">
    <property type="entry name" value="HOX"/>
    <property type="match status" value="1"/>
</dbReference>
<dbReference type="PANTHER" id="PTHR45714">
    <property type="entry name" value="HOMEOBOX-LEUCINE ZIPPER PROTEIN HAT14"/>
    <property type="match status" value="1"/>
</dbReference>
<keyword evidence="10" id="KW-0175">Coiled coil</keyword>
<keyword evidence="3" id="KW-0805">Transcription regulation</keyword>
<evidence type="ECO:0000256" key="9">
    <source>
        <dbReference type="RuleBase" id="RU000682"/>
    </source>
</evidence>
<gene>
    <name evidence="13" type="primary">HAT14</name>
    <name evidence="13" type="ORF">QJS10_CPA16g00063</name>
</gene>
<evidence type="ECO:0000256" key="1">
    <source>
        <dbReference type="ARBA" id="ARBA00004123"/>
    </source>
</evidence>
<protein>
    <submittedName>
        <fullName evidence="13">Homeobox-leucine zipper protein HAT14</fullName>
    </submittedName>
</protein>
<comment type="caution">
    <text evidence="13">The sequence shown here is derived from an EMBL/GenBank/DDBJ whole genome shotgun (WGS) entry which is preliminary data.</text>
</comment>
<evidence type="ECO:0000256" key="3">
    <source>
        <dbReference type="ARBA" id="ARBA00023015"/>
    </source>
</evidence>
<dbReference type="Pfam" id="PF00046">
    <property type="entry name" value="Homeodomain"/>
    <property type="match status" value="1"/>
</dbReference>
<evidence type="ECO:0000256" key="5">
    <source>
        <dbReference type="ARBA" id="ARBA00023155"/>
    </source>
</evidence>
<accession>A0AAV9D3C7</accession>
<feature type="compositionally biased region" description="Basic and acidic residues" evidence="11">
    <location>
        <begin position="18"/>
        <end position="28"/>
    </location>
</feature>
<evidence type="ECO:0000256" key="4">
    <source>
        <dbReference type="ARBA" id="ARBA00023125"/>
    </source>
</evidence>
<name>A0AAV9D3C7_ACOCL</name>
<dbReference type="SMART" id="SM00340">
    <property type="entry name" value="HALZ"/>
    <property type="match status" value="1"/>
</dbReference>
<feature type="coiled-coil region" evidence="10">
    <location>
        <begin position="96"/>
        <end position="133"/>
    </location>
</feature>
<dbReference type="Proteomes" id="UP001180020">
    <property type="component" value="Unassembled WGS sequence"/>
</dbReference>
<dbReference type="FunFam" id="1.10.10.60:FF:000577">
    <property type="entry name" value="Homeobox-leucine zipper protein 18"/>
    <property type="match status" value="1"/>
</dbReference>
<keyword evidence="7 8" id="KW-0539">Nucleus</keyword>
<organism evidence="13 14">
    <name type="scientific">Acorus calamus</name>
    <name type="common">Sweet flag</name>
    <dbReference type="NCBI Taxonomy" id="4465"/>
    <lineage>
        <taxon>Eukaryota</taxon>
        <taxon>Viridiplantae</taxon>
        <taxon>Streptophyta</taxon>
        <taxon>Embryophyta</taxon>
        <taxon>Tracheophyta</taxon>
        <taxon>Spermatophyta</taxon>
        <taxon>Magnoliopsida</taxon>
        <taxon>Liliopsida</taxon>
        <taxon>Acoraceae</taxon>
        <taxon>Acorus</taxon>
    </lineage>
</organism>
<dbReference type="InterPro" id="IPR009057">
    <property type="entry name" value="Homeodomain-like_sf"/>
</dbReference>
<dbReference type="PROSITE" id="PS00027">
    <property type="entry name" value="HOMEOBOX_1"/>
    <property type="match status" value="1"/>
</dbReference>
<dbReference type="InterPro" id="IPR003106">
    <property type="entry name" value="Leu_zip_homeo"/>
</dbReference>
<evidence type="ECO:0000256" key="6">
    <source>
        <dbReference type="ARBA" id="ARBA00023163"/>
    </source>
</evidence>
<reference evidence="13" key="2">
    <citation type="submission" date="2023-06" db="EMBL/GenBank/DDBJ databases">
        <authorList>
            <person name="Ma L."/>
            <person name="Liu K.-W."/>
            <person name="Li Z."/>
            <person name="Hsiao Y.-Y."/>
            <person name="Qi Y."/>
            <person name="Fu T."/>
            <person name="Tang G."/>
            <person name="Zhang D."/>
            <person name="Sun W.-H."/>
            <person name="Liu D.-K."/>
            <person name="Li Y."/>
            <person name="Chen G.-Z."/>
            <person name="Liu X.-D."/>
            <person name="Liao X.-Y."/>
            <person name="Jiang Y.-T."/>
            <person name="Yu X."/>
            <person name="Hao Y."/>
            <person name="Huang J."/>
            <person name="Zhao X.-W."/>
            <person name="Ke S."/>
            <person name="Chen Y.-Y."/>
            <person name="Wu W.-L."/>
            <person name="Hsu J.-L."/>
            <person name="Lin Y.-F."/>
            <person name="Huang M.-D."/>
            <person name="Li C.-Y."/>
            <person name="Huang L."/>
            <person name="Wang Z.-W."/>
            <person name="Zhao X."/>
            <person name="Zhong W.-Y."/>
            <person name="Peng D.-H."/>
            <person name="Ahmad S."/>
            <person name="Lan S."/>
            <person name="Zhang J.-S."/>
            <person name="Tsai W.-C."/>
            <person name="Van De Peer Y."/>
            <person name="Liu Z.-J."/>
        </authorList>
    </citation>
    <scope>NUCLEOTIDE SEQUENCE</scope>
    <source>
        <strain evidence="13">CP</strain>
        <tissue evidence="13">Leaves</tissue>
    </source>
</reference>
<keyword evidence="4 8" id="KW-0238">DNA-binding</keyword>
<comment type="similarity">
    <text evidence="2">Belongs to the HD-ZIP homeobox family. Class II subfamily.</text>
</comment>
<dbReference type="GO" id="GO:0043565">
    <property type="term" value="F:sequence-specific DNA binding"/>
    <property type="evidence" value="ECO:0007669"/>
    <property type="project" value="InterPro"/>
</dbReference>
<dbReference type="InterPro" id="IPR001356">
    <property type="entry name" value="HD"/>
</dbReference>